<reference evidence="10 11" key="1">
    <citation type="submission" date="2023-04" db="EMBL/GenBank/DDBJ databases">
        <title>Genome of Basidiobolus ranarum AG-B5.</title>
        <authorList>
            <person name="Stajich J.E."/>
            <person name="Carter-House D."/>
            <person name="Gryganskyi A."/>
        </authorList>
    </citation>
    <scope>NUCLEOTIDE SEQUENCE [LARGE SCALE GENOMIC DNA]</scope>
    <source>
        <strain evidence="10 11">AG-B5</strain>
    </source>
</reference>
<evidence type="ECO:0000256" key="4">
    <source>
        <dbReference type="ARBA" id="ARBA00023015"/>
    </source>
</evidence>
<evidence type="ECO:0000313" key="10">
    <source>
        <dbReference type="EMBL" id="KAK9761627.1"/>
    </source>
</evidence>
<dbReference type="InterPro" id="IPR020448">
    <property type="entry name" value="Maltose_ferment_reg_DNA-bd"/>
</dbReference>
<keyword evidence="2" id="KW-0479">Metal-binding</keyword>
<keyword evidence="3" id="KW-0862">Zinc</keyword>
<dbReference type="InterPro" id="IPR007219">
    <property type="entry name" value="XnlR_reg_dom"/>
</dbReference>
<keyword evidence="5" id="KW-0238">DNA-binding</keyword>
<dbReference type="SMART" id="SM00906">
    <property type="entry name" value="Fungal_trans"/>
    <property type="match status" value="1"/>
</dbReference>
<dbReference type="InterPro" id="IPR036864">
    <property type="entry name" value="Zn2-C6_fun-type_DNA-bd_sf"/>
</dbReference>
<dbReference type="PROSITE" id="PS50048">
    <property type="entry name" value="ZN2_CY6_FUNGAL_2"/>
    <property type="match status" value="1"/>
</dbReference>
<comment type="caution">
    <text evidence="10">The sequence shown here is derived from an EMBL/GenBank/DDBJ whole genome shotgun (WGS) entry which is preliminary data.</text>
</comment>
<evidence type="ECO:0000256" key="3">
    <source>
        <dbReference type="ARBA" id="ARBA00022833"/>
    </source>
</evidence>
<dbReference type="PANTHER" id="PTHR31313:SF81">
    <property type="entry name" value="TY1 ENHANCER ACTIVATOR"/>
    <property type="match status" value="1"/>
</dbReference>
<dbReference type="CDD" id="cd00067">
    <property type="entry name" value="GAL4"/>
    <property type="match status" value="1"/>
</dbReference>
<dbReference type="PROSITE" id="PS00463">
    <property type="entry name" value="ZN2_CY6_FUNGAL_1"/>
    <property type="match status" value="1"/>
</dbReference>
<sequence>MSSFADDHQESNGTGTNSIEALTKKPRASRACDACRKKKVKCDNEKPACSNCVSYGYECTYLEKQKKRGPQPSYPKALEDRLERLESVLSNLAKRNTTLPSDVVDEFHSIEQSLADDSNEKSDDSVEDDFGKLALEDPKYFSYVGSSSGFYLLDGGSFYKQGRLQNVLKLISEEPLFRQNPLSLGPGFPPLELREALLNYFFEYINCGFPIFPLGRLDKSLIVSDDLSELLYNCILTIAAFHSPSGALFPSPEEAFFASRVFQARAKNLLDRLISVPSIGLVQALILLSLHPQNGWMYLGMAIRLAQELGLHRTLNSQKLDPLEREKRKFLWWNCMLLDRGLSSFLGRPLAIQESDCNTSLPLLPENLAKETSMDIKEFGYTQRSVKCYILSIRLSHIMGRILREIYTAENTSQGKTKNSLRELNKALNQWEATLPSEFKYDFNSQQNDCYSVTLCFLHCYTLIILNRPFIPKTGRKASVTHPSQLICAKAASAIIYSAYYYVQNRQYSIQMQTGPIFTACSVHLINSVSDDPELARISKANLKAGYECLQHSSKNYLDAKRCLALLDDLIKSYKNINLEDSPSLPELYNSPNISFTSNSLSRHIQRHDSESLIIIPEEIADRVLFNNNPSNSPSPSLSSVLSPNAALSPTPSPSEFITASRVNNVRSQEIASMRSVNSPCSYMSYESPLSQPPVREFEQPAYSKLGGQENFVPTLYQSPSLTNTKLGNNPNLIYSNPVFPIDPQRSMPQTASLFPNSEIPLFPDDEVSPTQVEASNTFDPCVEQFEQNISNAPTLNPLQMDFNFEEWSSYINQFMSQT</sequence>
<dbReference type="PRINTS" id="PR00054">
    <property type="entry name" value="FUNGALZNCYS"/>
</dbReference>
<evidence type="ECO:0000313" key="11">
    <source>
        <dbReference type="Proteomes" id="UP001479436"/>
    </source>
</evidence>
<dbReference type="CDD" id="cd12148">
    <property type="entry name" value="fungal_TF_MHR"/>
    <property type="match status" value="1"/>
</dbReference>
<keyword evidence="6" id="KW-0804">Transcription</keyword>
<keyword evidence="7" id="KW-0539">Nucleus</keyword>
<feature type="compositionally biased region" description="Basic and acidic residues" evidence="8">
    <location>
        <begin position="1"/>
        <end position="10"/>
    </location>
</feature>
<dbReference type="Pfam" id="PF04082">
    <property type="entry name" value="Fungal_trans"/>
    <property type="match status" value="1"/>
</dbReference>
<protein>
    <recommendedName>
        <fullName evidence="9">Zn(2)-C6 fungal-type domain-containing protein</fullName>
    </recommendedName>
</protein>
<evidence type="ECO:0000256" key="7">
    <source>
        <dbReference type="ARBA" id="ARBA00023242"/>
    </source>
</evidence>
<dbReference type="Gene3D" id="4.10.240.10">
    <property type="entry name" value="Zn(2)-C6 fungal-type DNA-binding domain"/>
    <property type="match status" value="1"/>
</dbReference>
<dbReference type="Proteomes" id="UP001479436">
    <property type="component" value="Unassembled WGS sequence"/>
</dbReference>
<dbReference type="InterPro" id="IPR001138">
    <property type="entry name" value="Zn2Cys6_DnaBD"/>
</dbReference>
<proteinExistence type="predicted"/>
<dbReference type="EMBL" id="JASJQH010001298">
    <property type="protein sequence ID" value="KAK9761627.1"/>
    <property type="molecule type" value="Genomic_DNA"/>
</dbReference>
<evidence type="ECO:0000256" key="5">
    <source>
        <dbReference type="ARBA" id="ARBA00023125"/>
    </source>
</evidence>
<feature type="region of interest" description="Disordered" evidence="8">
    <location>
        <begin position="1"/>
        <end position="29"/>
    </location>
</feature>
<dbReference type="InterPro" id="IPR051615">
    <property type="entry name" value="Transcr_Regulatory_Elem"/>
</dbReference>
<dbReference type="SUPFAM" id="SSF57701">
    <property type="entry name" value="Zn2/Cys6 DNA-binding domain"/>
    <property type="match status" value="1"/>
</dbReference>
<evidence type="ECO:0000259" key="9">
    <source>
        <dbReference type="PROSITE" id="PS50048"/>
    </source>
</evidence>
<dbReference type="Pfam" id="PF00172">
    <property type="entry name" value="Zn_clus"/>
    <property type="match status" value="1"/>
</dbReference>
<evidence type="ECO:0000256" key="1">
    <source>
        <dbReference type="ARBA" id="ARBA00004123"/>
    </source>
</evidence>
<dbReference type="SMART" id="SM00066">
    <property type="entry name" value="GAL4"/>
    <property type="match status" value="1"/>
</dbReference>
<accession>A0ABR2WJF8</accession>
<gene>
    <name evidence="10" type="ORF">K7432_013339</name>
</gene>
<evidence type="ECO:0000256" key="8">
    <source>
        <dbReference type="SAM" id="MobiDB-lite"/>
    </source>
</evidence>
<organism evidence="10 11">
    <name type="scientific">Basidiobolus ranarum</name>
    <dbReference type="NCBI Taxonomy" id="34480"/>
    <lineage>
        <taxon>Eukaryota</taxon>
        <taxon>Fungi</taxon>
        <taxon>Fungi incertae sedis</taxon>
        <taxon>Zoopagomycota</taxon>
        <taxon>Entomophthoromycotina</taxon>
        <taxon>Basidiobolomycetes</taxon>
        <taxon>Basidiobolales</taxon>
        <taxon>Basidiobolaceae</taxon>
        <taxon>Basidiobolus</taxon>
    </lineage>
</organism>
<comment type="subcellular location">
    <subcellularLocation>
        <location evidence="1">Nucleus</location>
    </subcellularLocation>
</comment>
<name>A0ABR2WJF8_9FUNG</name>
<evidence type="ECO:0000256" key="6">
    <source>
        <dbReference type="ARBA" id="ARBA00023163"/>
    </source>
</evidence>
<feature type="compositionally biased region" description="Polar residues" evidence="8">
    <location>
        <begin position="11"/>
        <end position="20"/>
    </location>
</feature>
<keyword evidence="11" id="KW-1185">Reference proteome</keyword>
<feature type="domain" description="Zn(2)-C6 fungal-type" evidence="9">
    <location>
        <begin position="31"/>
        <end position="61"/>
    </location>
</feature>
<keyword evidence="4" id="KW-0805">Transcription regulation</keyword>
<evidence type="ECO:0000256" key="2">
    <source>
        <dbReference type="ARBA" id="ARBA00022723"/>
    </source>
</evidence>
<dbReference type="PANTHER" id="PTHR31313">
    <property type="entry name" value="TY1 ENHANCER ACTIVATOR"/>
    <property type="match status" value="1"/>
</dbReference>